<accession>A0A034VC20</accession>
<dbReference type="InterPro" id="IPR002716">
    <property type="entry name" value="PIN_dom"/>
</dbReference>
<feature type="domain" description="PIN" evidence="3">
    <location>
        <begin position="587"/>
        <end position="737"/>
    </location>
</feature>
<dbReference type="Gene3D" id="3.40.50.1010">
    <property type="entry name" value="5'-nuclease"/>
    <property type="match status" value="1"/>
</dbReference>
<dbReference type="InterPro" id="IPR045153">
    <property type="entry name" value="Est1/Ebs1-like"/>
</dbReference>
<dbReference type="InterPro" id="IPR011990">
    <property type="entry name" value="TPR-like_helical_dom_sf"/>
</dbReference>
<dbReference type="PANTHER" id="PTHR15696:SF0">
    <property type="entry name" value="TELOMERASE-BINDING PROTEIN EST1A"/>
    <property type="match status" value="1"/>
</dbReference>
<dbReference type="PANTHER" id="PTHR15696">
    <property type="entry name" value="SMG-7 SUPPRESSOR WITH MORPHOLOGICAL EFFECT ON GENITALIA PROTEIN 7"/>
    <property type="match status" value="1"/>
</dbReference>
<sequence length="761" mass="88172">MASALENYVNNVRTKSSEGNFRIMVEQLNESVDILSRYWDLLDNVLETLDFQQHSLGVLYVLLVKFNGAANVNADLPQLFTLYKEFISQCNGEQVRYATYTYYDLCHMFTSLIVDHPHCIQGIKVVAQAIEKIRLCDSQQTSIHSDLCQLSLKAKCFKTALSFLDVDITTISTASEIRGQSSAELKNSPLHQGSPRNNNSRNSKSLRKEVWIHVDGVRRLHHSSETDNIKNKSAALIEEKKLKELSSEELLRRFTSLYLYVIGKLYTGIGMESIVEQQRKLLAELNVLLSRSPFPMKRSRLLKIVALNIFLLEHNMHKESRREIRYYAFNFCNQFLGLLLQKCNQLYETFKVDILDSEMLCHADLNTLLQYINVYMDWLARHVDIWESVRSEEHIIIDCWTEWECFYQFLRRMIDKSAINKSPRRVLEEEVYLLGFTPIASTTNNGSVQKHIDMHTSNDREQFFPRILKIYAFHKQYEKNQTKLQMRNDTFTLEELNGAMEKALCTLDSDEDDNSENIVVNGESVDLTLKEMNTTKTDRIEDAQISQLSKRKKELEARSNVKKMYNAKLEEILKFVDTTVYIEVRPKYLMPDTNCFIDCLDDFQKLINKYKRYILVIPLTVVKELDGLSKGVKVESYQNSLQFQRIHHYDDVSTCAKRSLDFIRSAKNNVKCATSKGSFINASLFALCEEENVSNDDKILATAVALSKTMSTETNKDGKYFIQTEFVMITTDRNLRVKALARNLTVSEMGEFLKWVKDCHT</sequence>
<feature type="compositionally biased region" description="Low complexity" evidence="2">
    <location>
        <begin position="194"/>
        <end position="203"/>
    </location>
</feature>
<dbReference type="Pfam" id="PF22788">
    <property type="entry name" value="COP9_hel_rpt"/>
    <property type="match status" value="1"/>
</dbReference>
<evidence type="ECO:0000256" key="1">
    <source>
        <dbReference type="ARBA" id="ARBA00023161"/>
    </source>
</evidence>
<dbReference type="Pfam" id="PF10373">
    <property type="entry name" value="EST1_DNA_bind"/>
    <property type="match status" value="1"/>
</dbReference>
<feature type="region of interest" description="Disordered" evidence="2">
    <location>
        <begin position="180"/>
        <end position="204"/>
    </location>
</feature>
<keyword evidence="1" id="KW-0866">Nonsense-mediated mRNA decay</keyword>
<dbReference type="AlphaFoldDB" id="A0A034VC20"/>
<name>A0A034VC20_BACDO</name>
<evidence type="ECO:0000256" key="2">
    <source>
        <dbReference type="SAM" id="MobiDB-lite"/>
    </source>
</evidence>
<dbReference type="GO" id="GO:0005697">
    <property type="term" value="C:telomerase holoenzyme complex"/>
    <property type="evidence" value="ECO:0007669"/>
    <property type="project" value="TreeGrafter"/>
</dbReference>
<organism evidence="4">
    <name type="scientific">Bactrocera dorsalis</name>
    <name type="common">Oriental fruit fly</name>
    <name type="synonym">Dacus dorsalis</name>
    <dbReference type="NCBI Taxonomy" id="27457"/>
    <lineage>
        <taxon>Eukaryota</taxon>
        <taxon>Metazoa</taxon>
        <taxon>Ecdysozoa</taxon>
        <taxon>Arthropoda</taxon>
        <taxon>Hexapoda</taxon>
        <taxon>Insecta</taxon>
        <taxon>Pterygota</taxon>
        <taxon>Neoptera</taxon>
        <taxon>Endopterygota</taxon>
        <taxon>Diptera</taxon>
        <taxon>Brachycera</taxon>
        <taxon>Muscomorpha</taxon>
        <taxon>Tephritoidea</taxon>
        <taxon>Tephritidae</taxon>
        <taxon>Bactrocera</taxon>
        <taxon>Bactrocera</taxon>
    </lineage>
</organism>
<protein>
    <submittedName>
        <fullName evidence="4">COP9 signalosome complex subunit 3</fullName>
    </submittedName>
</protein>
<dbReference type="OrthoDB" id="29061at2759"/>
<dbReference type="InterPro" id="IPR018834">
    <property type="entry name" value="DNA/RNA-bd_Est1-type"/>
</dbReference>
<dbReference type="SMART" id="SM00670">
    <property type="entry name" value="PINc"/>
    <property type="match status" value="1"/>
</dbReference>
<dbReference type="GO" id="GO:0000184">
    <property type="term" value="P:nuclear-transcribed mRNA catabolic process, nonsense-mediated decay"/>
    <property type="evidence" value="ECO:0007669"/>
    <property type="project" value="UniProtKB-KW"/>
</dbReference>
<dbReference type="EMBL" id="GAKP01018893">
    <property type="protein sequence ID" value="JAC40059.1"/>
    <property type="molecule type" value="Transcribed_RNA"/>
</dbReference>
<dbReference type="SUPFAM" id="SSF48452">
    <property type="entry name" value="TPR-like"/>
    <property type="match status" value="1"/>
</dbReference>
<dbReference type="SUPFAM" id="SSF88723">
    <property type="entry name" value="PIN domain-like"/>
    <property type="match status" value="1"/>
</dbReference>
<evidence type="ECO:0000313" key="4">
    <source>
        <dbReference type="EMBL" id="JAC40059.1"/>
    </source>
</evidence>
<dbReference type="GO" id="GO:0070034">
    <property type="term" value="F:telomerase RNA binding"/>
    <property type="evidence" value="ECO:0007669"/>
    <property type="project" value="TreeGrafter"/>
</dbReference>
<dbReference type="FunFam" id="3.40.50.1010:FF:000047">
    <property type="entry name" value="Blast:Telomerase-binding protein EST1A"/>
    <property type="match status" value="1"/>
</dbReference>
<dbReference type="InterPro" id="IPR029060">
    <property type="entry name" value="PIN-like_dom_sf"/>
</dbReference>
<reference evidence="4" key="1">
    <citation type="journal article" date="2014" name="BMC Genomics">
        <title>Characterizing the developmental transcriptome of the oriental fruit fly, Bactrocera dorsalis (Diptera: Tephritidae) through comparative genomic analysis with Drosophila melanogaster utilizing modENCODE datasets.</title>
        <authorList>
            <person name="Geib S.M."/>
            <person name="Calla B."/>
            <person name="Hall B."/>
            <person name="Hou S."/>
            <person name="Manoukis N.C."/>
        </authorList>
    </citation>
    <scope>NUCLEOTIDE SEQUENCE</scope>
    <source>
        <strain evidence="4">Punador</strain>
    </source>
</reference>
<proteinExistence type="predicted"/>
<feature type="compositionally biased region" description="Polar residues" evidence="2">
    <location>
        <begin position="180"/>
        <end position="191"/>
    </location>
</feature>
<dbReference type="GO" id="GO:0042162">
    <property type="term" value="F:telomeric DNA binding"/>
    <property type="evidence" value="ECO:0007669"/>
    <property type="project" value="TreeGrafter"/>
</dbReference>
<evidence type="ECO:0000259" key="3">
    <source>
        <dbReference type="SMART" id="SM00670"/>
    </source>
</evidence>
<dbReference type="InterPro" id="IPR055089">
    <property type="entry name" value="COP9_N"/>
</dbReference>
<gene>
    <name evidence="4" type="primary">CSN3</name>
</gene>
<dbReference type="Pfam" id="PF13638">
    <property type="entry name" value="PIN_4"/>
    <property type="match status" value="1"/>
</dbReference>